<evidence type="ECO:0000313" key="6">
    <source>
        <dbReference type="Proteomes" id="UP001499967"/>
    </source>
</evidence>
<dbReference type="Pfam" id="PF13649">
    <property type="entry name" value="Methyltransf_25"/>
    <property type="match status" value="1"/>
</dbReference>
<reference evidence="5 6" key="1">
    <citation type="journal article" date="2019" name="Int. J. Syst. Evol. Microbiol.">
        <title>The Global Catalogue of Microorganisms (GCM) 10K type strain sequencing project: providing services to taxonomists for standard genome sequencing and annotation.</title>
        <authorList>
            <consortium name="The Broad Institute Genomics Platform"/>
            <consortium name="The Broad Institute Genome Sequencing Center for Infectious Disease"/>
            <person name="Wu L."/>
            <person name="Ma J."/>
        </authorList>
    </citation>
    <scope>NUCLEOTIDE SEQUENCE [LARGE SCALE GENOMIC DNA]</scope>
    <source>
        <strain evidence="5 6">JCM 11117</strain>
    </source>
</reference>
<dbReference type="PANTHER" id="PTHR43464:SF19">
    <property type="entry name" value="UBIQUINONE BIOSYNTHESIS O-METHYLTRANSFERASE, MITOCHONDRIAL"/>
    <property type="match status" value="1"/>
</dbReference>
<comment type="caution">
    <text evidence="5">The sequence shown here is derived from an EMBL/GenBank/DDBJ whole genome shotgun (WGS) entry which is preliminary data.</text>
</comment>
<evidence type="ECO:0000256" key="3">
    <source>
        <dbReference type="ARBA" id="ARBA00022691"/>
    </source>
</evidence>
<dbReference type="CDD" id="cd02440">
    <property type="entry name" value="AdoMet_MTases"/>
    <property type="match status" value="1"/>
</dbReference>
<accession>A0ABN1QUG9</accession>
<keyword evidence="3" id="KW-0949">S-adenosyl-L-methionine</keyword>
<name>A0ABN1QUG9_9PSEU</name>
<dbReference type="RefSeq" id="WP_343943621.1">
    <property type="nucleotide sequence ID" value="NZ_BAAAHP010000137.1"/>
</dbReference>
<keyword evidence="1" id="KW-0489">Methyltransferase</keyword>
<keyword evidence="2" id="KW-0808">Transferase</keyword>
<feature type="domain" description="Methyltransferase" evidence="4">
    <location>
        <begin position="41"/>
        <end position="136"/>
    </location>
</feature>
<keyword evidence="6" id="KW-1185">Reference proteome</keyword>
<dbReference type="Gene3D" id="3.40.50.150">
    <property type="entry name" value="Vaccinia Virus protein VP39"/>
    <property type="match status" value="1"/>
</dbReference>
<organism evidence="5 6">
    <name type="scientific">Pseudonocardia zijingensis</name>
    <dbReference type="NCBI Taxonomy" id="153376"/>
    <lineage>
        <taxon>Bacteria</taxon>
        <taxon>Bacillati</taxon>
        <taxon>Actinomycetota</taxon>
        <taxon>Actinomycetes</taxon>
        <taxon>Pseudonocardiales</taxon>
        <taxon>Pseudonocardiaceae</taxon>
        <taxon>Pseudonocardia</taxon>
    </lineage>
</organism>
<dbReference type="SUPFAM" id="SSF53335">
    <property type="entry name" value="S-adenosyl-L-methionine-dependent methyltransferases"/>
    <property type="match status" value="1"/>
</dbReference>
<dbReference type="InterPro" id="IPR029063">
    <property type="entry name" value="SAM-dependent_MTases_sf"/>
</dbReference>
<dbReference type="Proteomes" id="UP001499967">
    <property type="component" value="Unassembled WGS sequence"/>
</dbReference>
<evidence type="ECO:0000256" key="2">
    <source>
        <dbReference type="ARBA" id="ARBA00022679"/>
    </source>
</evidence>
<evidence type="ECO:0000256" key="1">
    <source>
        <dbReference type="ARBA" id="ARBA00022603"/>
    </source>
</evidence>
<proteinExistence type="predicted"/>
<dbReference type="InterPro" id="IPR041698">
    <property type="entry name" value="Methyltransf_25"/>
</dbReference>
<evidence type="ECO:0000313" key="5">
    <source>
        <dbReference type="EMBL" id="GAA0947333.1"/>
    </source>
</evidence>
<dbReference type="EMBL" id="BAAAHP010000137">
    <property type="protein sequence ID" value="GAA0947333.1"/>
    <property type="molecule type" value="Genomic_DNA"/>
</dbReference>
<gene>
    <name evidence="5" type="ORF">GCM10009559_46310</name>
</gene>
<protein>
    <recommendedName>
        <fullName evidence="4">Methyltransferase domain-containing protein</fullName>
    </recommendedName>
</protein>
<dbReference type="PANTHER" id="PTHR43464">
    <property type="entry name" value="METHYLTRANSFERASE"/>
    <property type="match status" value="1"/>
</dbReference>
<evidence type="ECO:0000259" key="4">
    <source>
        <dbReference type="Pfam" id="PF13649"/>
    </source>
</evidence>
<sequence length="266" mass="28041">MTYALKLSEAERTRYRMMAELARSDEAEIWAAAGIRAGAAVADVGCGPGAVLRLLAHEVGAAGRADGVDQAPDVVAVAAAEVADLPQARVARGDAAATGLPLGEYDVAMCRHVLSHNGGREAAIVAHLRDLAGPGGIVYLVDVDFTALWINPPDPDLVELDARYRAYHDELGNDVTVGRSLGALLEGAGLVVEQFRFGGSVPRVPAGWRGPAWAAREALQAAGQASAEDLERWSAAFTRLDARADRPWVSIPLCVAVGRVPHRGDR</sequence>